<dbReference type="EMBL" id="CP031264">
    <property type="protein sequence ID" value="AXI78914.1"/>
    <property type="molecule type" value="Genomic_DNA"/>
</dbReference>
<evidence type="ECO:0000313" key="1">
    <source>
        <dbReference type="EMBL" id="AXI78914.1"/>
    </source>
</evidence>
<organism evidence="1 2">
    <name type="scientific">Peterkaempfera bronchialis</name>
    <dbReference type="NCBI Taxonomy" id="2126346"/>
    <lineage>
        <taxon>Bacteria</taxon>
        <taxon>Bacillati</taxon>
        <taxon>Actinomycetota</taxon>
        <taxon>Actinomycetes</taxon>
        <taxon>Kitasatosporales</taxon>
        <taxon>Streptomycetaceae</taxon>
        <taxon>Peterkaempfera</taxon>
    </lineage>
</organism>
<gene>
    <name evidence="1" type="ORF">C7M71_017345</name>
</gene>
<protein>
    <submittedName>
        <fullName evidence="1">Uncharacterized protein</fullName>
    </submittedName>
</protein>
<dbReference type="OrthoDB" id="5189092at2"/>
<dbReference type="AlphaFoldDB" id="A0A345SYV9"/>
<dbReference type="Proteomes" id="UP000249340">
    <property type="component" value="Chromosome"/>
</dbReference>
<accession>A0A345SYV9</accession>
<reference evidence="2" key="1">
    <citation type="submission" date="2018-07" db="EMBL/GenBank/DDBJ databases">
        <title>Streptacidiphilus bronchialis DSM 106435 chromosome.</title>
        <authorList>
            <person name="Batra D."/>
            <person name="Gulvik C.A."/>
        </authorList>
    </citation>
    <scope>NUCLEOTIDE SEQUENCE [LARGE SCALE GENOMIC DNA]</scope>
    <source>
        <strain evidence="2">DSM 106435</strain>
    </source>
</reference>
<name>A0A345SYV9_9ACTN</name>
<sequence length="121" mass="12675">MQNAYQPKDRPRFELTVRNSGPACRADLGRMASLITVSEASAGRVWSSGDCPTDRSSTWVGIPAGGAVTETFVWDRSRSIPECPTPAPGGTAGDGVYLVQASLSGVSGTPVTARASFRLES</sequence>
<keyword evidence="2" id="KW-1185">Reference proteome</keyword>
<dbReference type="KEGG" id="stri:C7M71_017345"/>
<evidence type="ECO:0000313" key="2">
    <source>
        <dbReference type="Proteomes" id="UP000249340"/>
    </source>
</evidence>
<proteinExistence type="predicted"/>